<reference evidence="2 3" key="1">
    <citation type="journal article" date="2013" name="Nature">
        <title>Insights into bilaterian evolution from three spiralian genomes.</title>
        <authorList>
            <person name="Simakov O."/>
            <person name="Marletaz F."/>
            <person name="Cho S.J."/>
            <person name="Edsinger-Gonzales E."/>
            <person name="Havlak P."/>
            <person name="Hellsten U."/>
            <person name="Kuo D.H."/>
            <person name="Larsson T."/>
            <person name="Lv J."/>
            <person name="Arendt D."/>
            <person name="Savage R."/>
            <person name="Osoegawa K."/>
            <person name="de Jong P."/>
            <person name="Grimwood J."/>
            <person name="Chapman J.A."/>
            <person name="Shapiro H."/>
            <person name="Aerts A."/>
            <person name="Otillar R.P."/>
            <person name="Terry A.Y."/>
            <person name="Boore J.L."/>
            <person name="Grigoriev I.V."/>
            <person name="Lindberg D.R."/>
            <person name="Seaver E.C."/>
            <person name="Weisblat D.A."/>
            <person name="Putnam N.H."/>
            <person name="Rokhsar D.S."/>
        </authorList>
    </citation>
    <scope>NUCLEOTIDE SEQUENCE [LARGE SCALE GENOMIC DNA]</scope>
</reference>
<dbReference type="HOGENOM" id="CLU_066320_0_0_1"/>
<dbReference type="OMA" id="IIVQFCD"/>
<dbReference type="PANTHER" id="PTHR12242:SF1">
    <property type="entry name" value="MYND-TYPE DOMAIN-CONTAINING PROTEIN"/>
    <property type="match status" value="1"/>
</dbReference>
<dbReference type="GeneID" id="20250519"/>
<protein>
    <recommendedName>
        <fullName evidence="4">Protein rolling stone</fullName>
    </recommendedName>
</protein>
<dbReference type="AlphaFoldDB" id="V4BBY1"/>
<organism evidence="2 3">
    <name type="scientific">Lottia gigantea</name>
    <name type="common">Giant owl limpet</name>
    <dbReference type="NCBI Taxonomy" id="225164"/>
    <lineage>
        <taxon>Eukaryota</taxon>
        <taxon>Metazoa</taxon>
        <taxon>Spiralia</taxon>
        <taxon>Lophotrochozoa</taxon>
        <taxon>Mollusca</taxon>
        <taxon>Gastropoda</taxon>
        <taxon>Patellogastropoda</taxon>
        <taxon>Lottioidea</taxon>
        <taxon>Lottiidae</taxon>
        <taxon>Lottia</taxon>
    </lineage>
</organism>
<evidence type="ECO:0000313" key="2">
    <source>
        <dbReference type="EMBL" id="ESP03572.1"/>
    </source>
</evidence>
<feature type="transmembrane region" description="Helical" evidence="1">
    <location>
        <begin position="36"/>
        <end position="54"/>
    </location>
</feature>
<dbReference type="GO" id="GO:0016020">
    <property type="term" value="C:membrane"/>
    <property type="evidence" value="ECO:0007669"/>
    <property type="project" value="TreeGrafter"/>
</dbReference>
<dbReference type="Proteomes" id="UP000030746">
    <property type="component" value="Unassembled WGS sequence"/>
</dbReference>
<feature type="transmembrane region" description="Helical" evidence="1">
    <location>
        <begin position="255"/>
        <end position="278"/>
    </location>
</feature>
<dbReference type="CTD" id="20250519"/>
<dbReference type="OrthoDB" id="419711at2759"/>
<keyword evidence="1" id="KW-0812">Transmembrane</keyword>
<dbReference type="STRING" id="225164.V4BBY1"/>
<keyword evidence="3" id="KW-1185">Reference proteome</keyword>
<feature type="transmembrane region" description="Helical" evidence="1">
    <location>
        <begin position="180"/>
        <end position="203"/>
    </location>
</feature>
<dbReference type="PANTHER" id="PTHR12242">
    <property type="entry name" value="OS02G0130600 PROTEIN-RELATED"/>
    <property type="match status" value="1"/>
</dbReference>
<dbReference type="EMBL" id="KB199981">
    <property type="protein sequence ID" value="ESP03572.1"/>
    <property type="molecule type" value="Genomic_DNA"/>
</dbReference>
<proteinExistence type="predicted"/>
<dbReference type="RefSeq" id="XP_009045802.1">
    <property type="nucleotide sequence ID" value="XM_009047554.1"/>
</dbReference>
<feature type="transmembrane region" description="Helical" evidence="1">
    <location>
        <begin position="79"/>
        <end position="97"/>
    </location>
</feature>
<sequence>MVNCELLREEFRVKKFGLCYDRPEDFYKPQFGSGKIYLVCRILWMVFNLSWIIASGCLNYNFASTEANRIKWFTFLTNWTYLLLTIHSIIMVIVVVYHQYYNKQVVYNQFYNKQVVVIYHQYYNKQVVVIYHQYYNKQEKEESSMPVHLKCIWILSNVVHGGSFIVTGTFWTVIFPGIKTLYLVTFVVHAFNSIYVLFNILASRIPIRILHCYQVMIYGLIYLLFTAIYQVSGGTGRRDEPSIYPVLNWNNPTKASILAVLMVCLGAPLMHLLVYLLYRCRLLLADKLNSRGRLEYEEKSSPESFDQSELQEIK</sequence>
<dbReference type="Pfam" id="PF21534">
    <property type="entry name" value="Rost"/>
    <property type="match status" value="1"/>
</dbReference>
<evidence type="ECO:0000313" key="3">
    <source>
        <dbReference type="Proteomes" id="UP000030746"/>
    </source>
</evidence>
<name>V4BBY1_LOTGI</name>
<keyword evidence="1" id="KW-0472">Membrane</keyword>
<evidence type="ECO:0000256" key="1">
    <source>
        <dbReference type="SAM" id="Phobius"/>
    </source>
</evidence>
<feature type="transmembrane region" description="Helical" evidence="1">
    <location>
        <begin position="152"/>
        <end position="174"/>
    </location>
</feature>
<dbReference type="KEGG" id="lgi:LOTGIDRAFT_237670"/>
<evidence type="ECO:0008006" key="4">
    <source>
        <dbReference type="Google" id="ProtNLM"/>
    </source>
</evidence>
<dbReference type="InterPro" id="IPR049352">
    <property type="entry name" value="Rost"/>
</dbReference>
<accession>V4BBY1</accession>
<keyword evidence="1" id="KW-1133">Transmembrane helix</keyword>
<feature type="transmembrane region" description="Helical" evidence="1">
    <location>
        <begin position="215"/>
        <end position="235"/>
    </location>
</feature>
<gene>
    <name evidence="2" type="ORF">LOTGIDRAFT_237670</name>
</gene>